<feature type="region of interest" description="Disordered" evidence="1">
    <location>
        <begin position="158"/>
        <end position="230"/>
    </location>
</feature>
<protein>
    <submittedName>
        <fullName evidence="2">Uncharacterized protein</fullName>
    </submittedName>
</protein>
<evidence type="ECO:0000313" key="2">
    <source>
        <dbReference type="EMBL" id="KTB30292.1"/>
    </source>
</evidence>
<accession>A0A0W0F209</accession>
<sequence>MCSLPSVRSFVVVNFDPVATVSHLDNPELTTACKRLETKKYVAYVSLAVGAPARNASFRSHLCYIIHQGLRRNEAKGITEEMSVPILPNTSHPSSRRPIHPDKPLPWDNCYISEGFFTAARLPIIFLNEVPKTRIEVQMKEARGMEHYMMQDKERMEDFAERSNAHDAQDRSNRHKDEGSGNQGDASRGGITREGIHQEPDKQPPVNNGTHSEHPNEQNIHDDANSTKSDLDPIEEHNAIVMRQVVLNASFDLSEVEQPNDPADLFEEIRVFRQLYEDLEVGRKERNIERARQVDEAYFANLPQTGKTPQTQTEPPAKASRIQLYRSKGQCSISGSYLLEDRGFDFGRGPDRGLLSASSKVSLERSSSDLTDNQEISGMQSRMIPLTTDPDILDTIVLRVLFNLFEVQCVNDPQNFIREHGAFNKFKAEYEAAQEQKEIDDARQIGENYFRKLPDFALRPKSPSVELSASTRAARIKATATEMFRGQVFDEEIDGRDTFAGFKVAAKSSVYSAYYPTSFIPTDHGVAKLEAKWMLA</sequence>
<reference evidence="2 3" key="1">
    <citation type="submission" date="2015-12" db="EMBL/GenBank/DDBJ databases">
        <title>Draft genome sequence of Moniliophthora roreri, the causal agent of frosty pod rot of cacao.</title>
        <authorList>
            <person name="Aime M.C."/>
            <person name="Diaz-Valderrama J.R."/>
            <person name="Kijpornyongpan T."/>
            <person name="Phillips-Mora W."/>
        </authorList>
    </citation>
    <scope>NUCLEOTIDE SEQUENCE [LARGE SCALE GENOMIC DNA]</scope>
    <source>
        <strain evidence="2 3">MCA 2952</strain>
    </source>
</reference>
<comment type="caution">
    <text evidence="2">The sequence shown here is derived from an EMBL/GenBank/DDBJ whole genome shotgun (WGS) entry which is preliminary data.</text>
</comment>
<evidence type="ECO:0000256" key="1">
    <source>
        <dbReference type="SAM" id="MobiDB-lite"/>
    </source>
</evidence>
<feature type="compositionally biased region" description="Basic and acidic residues" evidence="1">
    <location>
        <begin position="211"/>
        <end position="230"/>
    </location>
</feature>
<dbReference type="Proteomes" id="UP000054988">
    <property type="component" value="Unassembled WGS sequence"/>
</dbReference>
<dbReference type="EMBL" id="LATX01002389">
    <property type="protein sequence ID" value="KTB30292.1"/>
    <property type="molecule type" value="Genomic_DNA"/>
</dbReference>
<dbReference type="AlphaFoldDB" id="A0A0W0F209"/>
<feature type="compositionally biased region" description="Basic and acidic residues" evidence="1">
    <location>
        <begin position="158"/>
        <end position="179"/>
    </location>
</feature>
<organism evidence="2 3">
    <name type="scientific">Moniliophthora roreri</name>
    <name type="common">Frosty pod rot fungus</name>
    <name type="synonym">Monilia roreri</name>
    <dbReference type="NCBI Taxonomy" id="221103"/>
    <lineage>
        <taxon>Eukaryota</taxon>
        <taxon>Fungi</taxon>
        <taxon>Dikarya</taxon>
        <taxon>Basidiomycota</taxon>
        <taxon>Agaricomycotina</taxon>
        <taxon>Agaricomycetes</taxon>
        <taxon>Agaricomycetidae</taxon>
        <taxon>Agaricales</taxon>
        <taxon>Marasmiineae</taxon>
        <taxon>Marasmiaceae</taxon>
        <taxon>Moniliophthora</taxon>
    </lineage>
</organism>
<gene>
    <name evidence="2" type="ORF">WG66_17141</name>
</gene>
<name>A0A0W0F209_MONRR</name>
<proteinExistence type="predicted"/>
<evidence type="ECO:0000313" key="3">
    <source>
        <dbReference type="Proteomes" id="UP000054988"/>
    </source>
</evidence>